<feature type="chain" id="PRO_5011594290" evidence="1">
    <location>
        <begin position="27"/>
        <end position="421"/>
    </location>
</feature>
<dbReference type="SMART" id="SM00155">
    <property type="entry name" value="PLDc"/>
    <property type="match status" value="2"/>
</dbReference>
<dbReference type="OrthoDB" id="9762009at2"/>
<sequence>MPVTPRSRRIIRNAALGLFGAQCAAAGTLMAVDAVRKQRANPPEFPLSETMEAHAGDDQLSVYGYGAPLFDDMIEAIESAQHSVYFETFIWKADPVGQRFKDALIAAAERGVDVHVVYDVFANLVVDPRFFRMPDTVHVKRHPLFQSAAFWRLRNTGRDHRKLLVVDSRVAFVGGFNIGARYSHDWRDTHARVIGPTVAELENAFVAYWNLRPAHLLPNLPSWKPSTKPELPAVKNRNWQGQIAIQRNTPRWAVYPIRNMYLEAIDRAERNIWLTTAYLIPDEDFRTALGRAVDRGVDVRIIVPAESNHVVADWLSRGFYSGMLRDGIHLYLFRGAMVHAKTATIDGVWSTIGTANLDRLSLLGNYEVNAEIRSHEVAAVLERLFLTDQSNCTELELEHWESRSLLAKATEILLAPWRPLF</sequence>
<dbReference type="AlphaFoldDB" id="A0A1H9QI71"/>
<organism evidence="3 4">
    <name type="scientific">Propionibacterium cyclohexanicum</name>
    <dbReference type="NCBI Taxonomy" id="64702"/>
    <lineage>
        <taxon>Bacteria</taxon>
        <taxon>Bacillati</taxon>
        <taxon>Actinomycetota</taxon>
        <taxon>Actinomycetes</taxon>
        <taxon>Propionibacteriales</taxon>
        <taxon>Propionibacteriaceae</taxon>
        <taxon>Propionibacterium</taxon>
    </lineage>
</organism>
<dbReference type="EMBL" id="FOGZ01000003">
    <property type="protein sequence ID" value="SER60117.1"/>
    <property type="molecule type" value="Genomic_DNA"/>
</dbReference>
<dbReference type="Proteomes" id="UP000198815">
    <property type="component" value="Unassembled WGS sequence"/>
</dbReference>
<reference evidence="3 4" key="1">
    <citation type="submission" date="2016-10" db="EMBL/GenBank/DDBJ databases">
        <authorList>
            <person name="de Groot N.N."/>
        </authorList>
    </citation>
    <scope>NUCLEOTIDE SEQUENCE [LARGE SCALE GENOMIC DNA]</scope>
    <source>
        <strain evidence="3 4">DSM 16859</strain>
    </source>
</reference>
<proteinExistence type="predicted"/>
<dbReference type="RefSeq" id="WP_091967526.1">
    <property type="nucleotide sequence ID" value="NZ_FOGZ01000003.1"/>
</dbReference>
<feature type="signal peptide" evidence="1">
    <location>
        <begin position="1"/>
        <end position="26"/>
    </location>
</feature>
<dbReference type="PANTHER" id="PTHR21248:SF22">
    <property type="entry name" value="PHOSPHOLIPASE D"/>
    <property type="match status" value="1"/>
</dbReference>
<dbReference type="PANTHER" id="PTHR21248">
    <property type="entry name" value="CARDIOLIPIN SYNTHASE"/>
    <property type="match status" value="1"/>
</dbReference>
<dbReference type="InterPro" id="IPR025202">
    <property type="entry name" value="PLD-like_dom"/>
</dbReference>
<evidence type="ECO:0000313" key="3">
    <source>
        <dbReference type="EMBL" id="SER60117.1"/>
    </source>
</evidence>
<evidence type="ECO:0000313" key="4">
    <source>
        <dbReference type="Proteomes" id="UP000198815"/>
    </source>
</evidence>
<dbReference type="GO" id="GO:0030572">
    <property type="term" value="F:phosphatidyltransferase activity"/>
    <property type="evidence" value="ECO:0007669"/>
    <property type="project" value="UniProtKB-ARBA"/>
</dbReference>
<keyword evidence="4" id="KW-1185">Reference proteome</keyword>
<dbReference type="InterPro" id="IPR001736">
    <property type="entry name" value="PLipase_D/transphosphatidylase"/>
</dbReference>
<evidence type="ECO:0000259" key="2">
    <source>
        <dbReference type="PROSITE" id="PS50035"/>
    </source>
</evidence>
<dbReference type="Pfam" id="PF13091">
    <property type="entry name" value="PLDc_2"/>
    <property type="match status" value="2"/>
</dbReference>
<dbReference type="PROSITE" id="PS50035">
    <property type="entry name" value="PLD"/>
    <property type="match status" value="2"/>
</dbReference>
<feature type="domain" description="PLD phosphodiesterase" evidence="2">
    <location>
        <begin position="334"/>
        <end position="361"/>
    </location>
</feature>
<dbReference type="CDD" id="cd09110">
    <property type="entry name" value="PLDc_CLS_1"/>
    <property type="match status" value="1"/>
</dbReference>
<gene>
    <name evidence="3" type="ORF">SAMN05443377_103127</name>
</gene>
<keyword evidence="1" id="KW-0732">Signal</keyword>
<evidence type="ECO:0000256" key="1">
    <source>
        <dbReference type="SAM" id="SignalP"/>
    </source>
</evidence>
<dbReference type="STRING" id="64702.SAMN05443377_103127"/>
<protein>
    <submittedName>
        <fullName evidence="3">Cardiolipin synthase</fullName>
    </submittedName>
</protein>
<accession>A0A1H9QI71</accession>
<dbReference type="Gene3D" id="3.30.870.10">
    <property type="entry name" value="Endonuclease Chain A"/>
    <property type="match status" value="2"/>
</dbReference>
<dbReference type="CDD" id="cd09159">
    <property type="entry name" value="PLDc_ybhO_like_2"/>
    <property type="match status" value="1"/>
</dbReference>
<feature type="domain" description="PLD phosphodiesterase" evidence="2">
    <location>
        <begin position="155"/>
        <end position="182"/>
    </location>
</feature>
<dbReference type="GO" id="GO:0032049">
    <property type="term" value="P:cardiolipin biosynthetic process"/>
    <property type="evidence" value="ECO:0007669"/>
    <property type="project" value="UniProtKB-ARBA"/>
</dbReference>
<name>A0A1H9QI71_9ACTN</name>
<dbReference type="SUPFAM" id="SSF56024">
    <property type="entry name" value="Phospholipase D/nuclease"/>
    <property type="match status" value="2"/>
</dbReference>